<feature type="compositionally biased region" description="Basic and acidic residues" evidence="1">
    <location>
        <begin position="230"/>
        <end position="244"/>
    </location>
</feature>
<feature type="compositionally biased region" description="Low complexity" evidence="1">
    <location>
        <begin position="153"/>
        <end position="163"/>
    </location>
</feature>
<protein>
    <submittedName>
        <fullName evidence="2">Uncharacterized protein</fullName>
    </submittedName>
</protein>
<feature type="compositionally biased region" description="Pro residues" evidence="1">
    <location>
        <begin position="509"/>
        <end position="519"/>
    </location>
</feature>
<gene>
    <name evidence="2" type="ORF">MOBT1_001979</name>
</gene>
<feature type="compositionally biased region" description="Low complexity" evidence="1">
    <location>
        <begin position="252"/>
        <end position="278"/>
    </location>
</feature>
<accession>A0AAF0IS63</accession>
<keyword evidence="3" id="KW-1185">Reference proteome</keyword>
<feature type="compositionally biased region" description="Low complexity" evidence="1">
    <location>
        <begin position="52"/>
        <end position="72"/>
    </location>
</feature>
<evidence type="ECO:0000313" key="2">
    <source>
        <dbReference type="EMBL" id="WFD03290.1"/>
    </source>
</evidence>
<feature type="region of interest" description="Disordered" evidence="1">
    <location>
        <begin position="117"/>
        <end position="407"/>
    </location>
</feature>
<feature type="compositionally biased region" description="Low complexity" evidence="1">
    <location>
        <begin position="494"/>
        <end position="508"/>
    </location>
</feature>
<proteinExistence type="predicted"/>
<evidence type="ECO:0000256" key="1">
    <source>
        <dbReference type="SAM" id="MobiDB-lite"/>
    </source>
</evidence>
<dbReference type="Proteomes" id="UP001214603">
    <property type="component" value="Chromosome 3"/>
</dbReference>
<feature type="compositionally biased region" description="Basic and acidic residues" evidence="1">
    <location>
        <begin position="164"/>
        <end position="184"/>
    </location>
</feature>
<reference evidence="2" key="1">
    <citation type="submission" date="2023-03" db="EMBL/GenBank/DDBJ databases">
        <title>Mating type loci evolution in Malassezia.</title>
        <authorList>
            <person name="Coelho M.A."/>
        </authorList>
    </citation>
    <scope>NUCLEOTIDE SEQUENCE</scope>
    <source>
        <strain evidence="2">CBS 7876</strain>
    </source>
</reference>
<sequence length="633" mass="64599">MDPWASPWASEEPAAASPPRIAAEPTRIVAPVSLADDEPWGAAAAREPDVGASAWAEPTEAPAPEPAAAERAPPAPSAQAHDDMPDTFGSLSLAEPKPVTVDPGVAKLSTDAAAIEENVWGGGDTIQTRIWGGDERAESDEHEDERGEKDTEVPATEASAAHAAEQEAARGANEETARGADDGTAHAAAHSMPRDTDAGARASAPAPAAPAPAPSTMSRLGAAVAQWRRRAPEPKREPEPEPGWKRVPPPQTSASKLSSWLSRGSSGTSTPTSEAPAAGGSGVLRGWRRTPQTQSPAPSKPPSPTPLDTPRPASPPRRAAAPKPPPLPQSAALSDMDLSWLDAATSSAQFPPSFRPPADYDEDAEDAARSYTGAGRYRGRSQASYDDEAYGTHGDAPYDPPYDEYDEYDETQHSDTLYAPELSFEYPVHRSSPRPAPVPKIGPLVEHGDGERYAAPSAARHAAPPSLAELDGALTSGRSAYRDAPGAAFEDAPPRAAQPAPAAAAASALPPPPPAPPASAPRRITPLAPPPPPARVRRPAVGAGPTSPASATGGAASGAVPGVPAARAGGARAPAAAPASGVQGALSAAPVSAARSVPLAPERPAAAARAPSTSTHTKGAPLSQADLSFFETL</sequence>
<evidence type="ECO:0000313" key="3">
    <source>
        <dbReference type="Proteomes" id="UP001214603"/>
    </source>
</evidence>
<feature type="region of interest" description="Disordered" evidence="1">
    <location>
        <begin position="428"/>
        <end position="633"/>
    </location>
</feature>
<feature type="region of interest" description="Disordered" evidence="1">
    <location>
        <begin position="39"/>
        <end position="103"/>
    </location>
</feature>
<feature type="compositionally biased region" description="Low complexity" evidence="1">
    <location>
        <begin position="539"/>
        <end position="611"/>
    </location>
</feature>
<organism evidence="2 3">
    <name type="scientific">Malassezia obtusa</name>
    <dbReference type="NCBI Taxonomy" id="76774"/>
    <lineage>
        <taxon>Eukaryota</taxon>
        <taxon>Fungi</taxon>
        <taxon>Dikarya</taxon>
        <taxon>Basidiomycota</taxon>
        <taxon>Ustilaginomycotina</taxon>
        <taxon>Malasseziomycetes</taxon>
        <taxon>Malasseziales</taxon>
        <taxon>Malasseziaceae</taxon>
        <taxon>Malassezia</taxon>
    </lineage>
</organism>
<feature type="region of interest" description="Disordered" evidence="1">
    <location>
        <begin position="1"/>
        <end position="22"/>
    </location>
</feature>
<name>A0AAF0IS63_9BASI</name>
<feature type="compositionally biased region" description="Low complexity" evidence="1">
    <location>
        <begin position="454"/>
        <end position="468"/>
    </location>
</feature>
<feature type="compositionally biased region" description="Pro residues" evidence="1">
    <location>
        <begin position="298"/>
        <end position="315"/>
    </location>
</feature>
<dbReference type="AlphaFoldDB" id="A0AAF0IS63"/>
<dbReference type="EMBL" id="CP119936">
    <property type="protein sequence ID" value="WFD03290.1"/>
    <property type="molecule type" value="Genomic_DNA"/>
</dbReference>